<evidence type="ECO:0000256" key="2">
    <source>
        <dbReference type="SAM" id="Phobius"/>
    </source>
</evidence>
<evidence type="ECO:0000256" key="1">
    <source>
        <dbReference type="SAM" id="MobiDB-lite"/>
    </source>
</evidence>
<feature type="transmembrane region" description="Helical" evidence="2">
    <location>
        <begin position="34"/>
        <end position="56"/>
    </location>
</feature>
<feature type="region of interest" description="Disordered" evidence="1">
    <location>
        <begin position="1"/>
        <end position="31"/>
    </location>
</feature>
<evidence type="ECO:0008006" key="5">
    <source>
        <dbReference type="Google" id="ProtNLM"/>
    </source>
</evidence>
<keyword evidence="2" id="KW-0472">Membrane</keyword>
<sequence>MSQKRHPPTEERFAGSASGDSGSLPEEKRQRVPALRGSVLSSLFSCLYGSFVVFLADIHGGAENRRFEKAALGPRALGSESHAAIDKSLRRRRTDSLFRFRNTLMID</sequence>
<evidence type="ECO:0000313" key="4">
    <source>
        <dbReference type="Proteomes" id="UP001412067"/>
    </source>
</evidence>
<reference evidence="3 4" key="1">
    <citation type="journal article" date="2022" name="Nat. Plants">
        <title>Genomes of leafy and leafless Platanthera orchids illuminate the evolution of mycoheterotrophy.</title>
        <authorList>
            <person name="Li M.H."/>
            <person name="Liu K.W."/>
            <person name="Li Z."/>
            <person name="Lu H.C."/>
            <person name="Ye Q.L."/>
            <person name="Zhang D."/>
            <person name="Wang J.Y."/>
            <person name="Li Y.F."/>
            <person name="Zhong Z.M."/>
            <person name="Liu X."/>
            <person name="Yu X."/>
            <person name="Liu D.K."/>
            <person name="Tu X.D."/>
            <person name="Liu B."/>
            <person name="Hao Y."/>
            <person name="Liao X.Y."/>
            <person name="Jiang Y.T."/>
            <person name="Sun W.H."/>
            <person name="Chen J."/>
            <person name="Chen Y.Q."/>
            <person name="Ai Y."/>
            <person name="Zhai J.W."/>
            <person name="Wu S.S."/>
            <person name="Zhou Z."/>
            <person name="Hsiao Y.Y."/>
            <person name="Wu W.L."/>
            <person name="Chen Y.Y."/>
            <person name="Lin Y.F."/>
            <person name="Hsu J.L."/>
            <person name="Li C.Y."/>
            <person name="Wang Z.W."/>
            <person name="Zhao X."/>
            <person name="Zhong W.Y."/>
            <person name="Ma X.K."/>
            <person name="Ma L."/>
            <person name="Huang J."/>
            <person name="Chen G.Z."/>
            <person name="Huang M.Z."/>
            <person name="Huang L."/>
            <person name="Peng D.H."/>
            <person name="Luo Y.B."/>
            <person name="Zou S.Q."/>
            <person name="Chen S.P."/>
            <person name="Lan S."/>
            <person name="Tsai W.C."/>
            <person name="Van de Peer Y."/>
            <person name="Liu Z.J."/>
        </authorList>
    </citation>
    <scope>NUCLEOTIDE SEQUENCE [LARGE SCALE GENOMIC DNA]</scope>
    <source>
        <strain evidence="3">Lor288</strain>
    </source>
</reference>
<dbReference type="EMBL" id="JBBWWR010000006">
    <property type="protein sequence ID" value="KAK8965510.1"/>
    <property type="molecule type" value="Genomic_DNA"/>
</dbReference>
<evidence type="ECO:0000313" key="3">
    <source>
        <dbReference type="EMBL" id="KAK8965510.1"/>
    </source>
</evidence>
<keyword evidence="2" id="KW-1133">Transmembrane helix</keyword>
<protein>
    <recommendedName>
        <fullName evidence="5">Transmembrane protein</fullName>
    </recommendedName>
</protein>
<keyword evidence="2" id="KW-0812">Transmembrane</keyword>
<name>A0ABR2MPS7_9ASPA</name>
<dbReference type="Proteomes" id="UP001412067">
    <property type="component" value="Unassembled WGS sequence"/>
</dbReference>
<organism evidence="3 4">
    <name type="scientific">Platanthera guangdongensis</name>
    <dbReference type="NCBI Taxonomy" id="2320717"/>
    <lineage>
        <taxon>Eukaryota</taxon>
        <taxon>Viridiplantae</taxon>
        <taxon>Streptophyta</taxon>
        <taxon>Embryophyta</taxon>
        <taxon>Tracheophyta</taxon>
        <taxon>Spermatophyta</taxon>
        <taxon>Magnoliopsida</taxon>
        <taxon>Liliopsida</taxon>
        <taxon>Asparagales</taxon>
        <taxon>Orchidaceae</taxon>
        <taxon>Orchidoideae</taxon>
        <taxon>Orchideae</taxon>
        <taxon>Orchidinae</taxon>
        <taxon>Platanthera</taxon>
    </lineage>
</organism>
<keyword evidence="4" id="KW-1185">Reference proteome</keyword>
<accession>A0ABR2MPS7</accession>
<comment type="caution">
    <text evidence="3">The sequence shown here is derived from an EMBL/GenBank/DDBJ whole genome shotgun (WGS) entry which is preliminary data.</text>
</comment>
<gene>
    <name evidence="3" type="ORF">KSP40_PGU000972</name>
</gene>
<proteinExistence type="predicted"/>